<evidence type="ECO:0000256" key="6">
    <source>
        <dbReference type="ARBA" id="ARBA00022842"/>
    </source>
</evidence>
<dbReference type="Proteomes" id="UP000094378">
    <property type="component" value="Chromosome"/>
</dbReference>
<dbReference type="EMBL" id="CP017015">
    <property type="protein sequence ID" value="AOG60332.1"/>
    <property type="molecule type" value="Genomic_DNA"/>
</dbReference>
<dbReference type="GO" id="GO:0009117">
    <property type="term" value="P:nucleotide metabolic process"/>
    <property type="evidence" value="ECO:0007669"/>
    <property type="project" value="UniProtKB-KW"/>
</dbReference>
<gene>
    <name evidence="12" type="primary">rdgB</name>
    <name evidence="12" type="ORF">SHELI_v1c03790</name>
</gene>
<evidence type="ECO:0000256" key="3">
    <source>
        <dbReference type="ARBA" id="ARBA00022723"/>
    </source>
</evidence>
<reference evidence="12 13" key="1">
    <citation type="submission" date="2016-08" db="EMBL/GenBank/DDBJ databases">
        <title>Complete genome sequence of Spiroplasma helicoides TABS-2 (DSM 22551).</title>
        <authorList>
            <person name="Shen W.-Y."/>
            <person name="Lo W.-S."/>
            <person name="Lai Y.-C."/>
            <person name="Kuo C.-H."/>
        </authorList>
    </citation>
    <scope>NUCLEOTIDE SEQUENCE [LARGE SCALE GENOMIC DNA]</scope>
    <source>
        <strain evidence="12 13">TABS-2</strain>
    </source>
</reference>
<evidence type="ECO:0000256" key="9">
    <source>
        <dbReference type="ARBA" id="ARBA00052017"/>
    </source>
</evidence>
<evidence type="ECO:0000256" key="10">
    <source>
        <dbReference type="HAMAP-Rule" id="MF_01405"/>
    </source>
</evidence>
<evidence type="ECO:0000256" key="1">
    <source>
        <dbReference type="ARBA" id="ARBA00008023"/>
    </source>
</evidence>
<evidence type="ECO:0000256" key="5">
    <source>
        <dbReference type="ARBA" id="ARBA00022801"/>
    </source>
</evidence>
<evidence type="ECO:0000256" key="4">
    <source>
        <dbReference type="ARBA" id="ARBA00022741"/>
    </source>
</evidence>
<comment type="catalytic activity">
    <reaction evidence="9 10">
        <text>XTP + H2O = XMP + diphosphate + H(+)</text>
        <dbReference type="Rhea" id="RHEA:28610"/>
        <dbReference type="ChEBI" id="CHEBI:15377"/>
        <dbReference type="ChEBI" id="CHEBI:15378"/>
        <dbReference type="ChEBI" id="CHEBI:33019"/>
        <dbReference type="ChEBI" id="CHEBI:57464"/>
        <dbReference type="ChEBI" id="CHEBI:61314"/>
        <dbReference type="EC" id="3.6.1.66"/>
    </reaction>
</comment>
<dbReference type="NCBIfam" id="TIGR00042">
    <property type="entry name" value="RdgB/HAM1 family non-canonical purine NTP pyrophosphatase"/>
    <property type="match status" value="1"/>
</dbReference>
<evidence type="ECO:0000256" key="7">
    <source>
        <dbReference type="ARBA" id="ARBA00023080"/>
    </source>
</evidence>
<comment type="catalytic activity">
    <reaction evidence="10">
        <text>ITP + H2O = IMP + diphosphate + H(+)</text>
        <dbReference type="Rhea" id="RHEA:29399"/>
        <dbReference type="ChEBI" id="CHEBI:15377"/>
        <dbReference type="ChEBI" id="CHEBI:15378"/>
        <dbReference type="ChEBI" id="CHEBI:33019"/>
        <dbReference type="ChEBI" id="CHEBI:58053"/>
        <dbReference type="ChEBI" id="CHEBI:61402"/>
        <dbReference type="EC" id="3.6.1.66"/>
    </reaction>
</comment>
<dbReference type="PATRIC" id="fig|216938.3.peg.381"/>
<comment type="catalytic activity">
    <reaction evidence="8 10">
        <text>dITP + H2O = dIMP + diphosphate + H(+)</text>
        <dbReference type="Rhea" id="RHEA:28342"/>
        <dbReference type="ChEBI" id="CHEBI:15377"/>
        <dbReference type="ChEBI" id="CHEBI:15378"/>
        <dbReference type="ChEBI" id="CHEBI:33019"/>
        <dbReference type="ChEBI" id="CHEBI:61194"/>
        <dbReference type="ChEBI" id="CHEBI:61382"/>
        <dbReference type="EC" id="3.6.1.66"/>
    </reaction>
</comment>
<proteinExistence type="inferred from homology"/>
<comment type="function">
    <text evidence="10">Pyrophosphatase that catalyzes the hydrolysis of nucleoside triphosphates to their monophosphate derivatives, with a high preference for the non-canonical purine nucleotides XTP (xanthosine triphosphate), dITP (deoxyinosine triphosphate) and ITP. Seems to function as a house-cleaning enzyme that removes non-canonical purine nucleotides from the nucleotide pool, thus preventing their incorporation into DNA/RNA and avoiding chromosomal lesions.</text>
</comment>
<dbReference type="PANTHER" id="PTHR11067">
    <property type="entry name" value="INOSINE TRIPHOSPHATE PYROPHOSPHATASE/HAM1 PROTEIN"/>
    <property type="match status" value="1"/>
</dbReference>
<dbReference type="STRING" id="216938.SHELI_v1c03790"/>
<keyword evidence="6 10" id="KW-0460">Magnesium</keyword>
<dbReference type="SUPFAM" id="SSF52972">
    <property type="entry name" value="ITPase-like"/>
    <property type="match status" value="1"/>
</dbReference>
<feature type="binding site" evidence="10">
    <location>
        <position position="68"/>
    </location>
    <ligand>
        <name>Mg(2+)</name>
        <dbReference type="ChEBI" id="CHEBI:18420"/>
    </ligand>
</feature>
<keyword evidence="4 10" id="KW-0547">Nucleotide-binding</keyword>
<dbReference type="PANTHER" id="PTHR11067:SF9">
    <property type="entry name" value="INOSINE TRIPHOSPHATE PYROPHOSPHATASE"/>
    <property type="match status" value="1"/>
</dbReference>
<dbReference type="GO" id="GO:0009146">
    <property type="term" value="P:purine nucleoside triphosphate catabolic process"/>
    <property type="evidence" value="ECO:0007669"/>
    <property type="project" value="UniProtKB-UniRule"/>
</dbReference>
<dbReference type="GO" id="GO:0046872">
    <property type="term" value="F:metal ion binding"/>
    <property type="evidence" value="ECO:0007669"/>
    <property type="project" value="UniProtKB-KW"/>
</dbReference>
<dbReference type="GO" id="GO:0017111">
    <property type="term" value="F:ribonucleoside triphosphate phosphatase activity"/>
    <property type="evidence" value="ECO:0007669"/>
    <property type="project" value="InterPro"/>
</dbReference>
<evidence type="ECO:0000313" key="12">
    <source>
        <dbReference type="EMBL" id="AOG60332.1"/>
    </source>
</evidence>
<dbReference type="FunFam" id="3.90.950.10:FF:000001">
    <property type="entry name" value="dITP/XTP pyrophosphatase"/>
    <property type="match status" value="1"/>
</dbReference>
<dbReference type="InterPro" id="IPR029001">
    <property type="entry name" value="ITPase-like_fam"/>
</dbReference>
<organism evidence="12 13">
    <name type="scientific">Spiroplasma helicoides</name>
    <dbReference type="NCBI Taxonomy" id="216938"/>
    <lineage>
        <taxon>Bacteria</taxon>
        <taxon>Bacillati</taxon>
        <taxon>Mycoplasmatota</taxon>
        <taxon>Mollicutes</taxon>
        <taxon>Entomoplasmatales</taxon>
        <taxon>Spiroplasmataceae</taxon>
        <taxon>Spiroplasma</taxon>
    </lineage>
</organism>
<sequence length="199" mass="22914">MKTIWIATNNDQKIKEFEYHLKNFTIKSLKDYDTNLDIPETGDTFEQNALIKAQYLAKRVEGIVIADDSGLCVSILDGFPGIHSKRWFGQKITSWDEVNHKLIEMIDKKANSDDQRKAYFQCSLALVDTKNNISKVFSAQFAGKIGYEPIGDNGFAYDRIFIPDGYDSTVAQMSFEQKQQLSHRFKALEMLKNFLKDYE</sequence>
<keyword evidence="3 10" id="KW-0479">Metal-binding</keyword>
<dbReference type="Pfam" id="PF01725">
    <property type="entry name" value="Ham1p_like"/>
    <property type="match status" value="1"/>
</dbReference>
<evidence type="ECO:0000313" key="13">
    <source>
        <dbReference type="Proteomes" id="UP000094378"/>
    </source>
</evidence>
<dbReference type="GO" id="GO:0036222">
    <property type="term" value="F:XTP diphosphatase activity"/>
    <property type="evidence" value="ECO:0007669"/>
    <property type="project" value="UniProtKB-UniRule"/>
</dbReference>
<keyword evidence="7 10" id="KW-0546">Nucleotide metabolism</keyword>
<evidence type="ECO:0000256" key="2">
    <source>
        <dbReference type="ARBA" id="ARBA00011738"/>
    </source>
</evidence>
<dbReference type="OrthoDB" id="9807456at2"/>
<feature type="binding site" evidence="10">
    <location>
        <begin position="155"/>
        <end position="158"/>
    </location>
    <ligand>
        <name>substrate</name>
    </ligand>
</feature>
<keyword evidence="5 10" id="KW-0378">Hydrolase</keyword>
<dbReference type="HAMAP" id="MF_01405">
    <property type="entry name" value="Non_canon_purine_NTPase"/>
    <property type="match status" value="1"/>
</dbReference>
<dbReference type="GO" id="GO:0005829">
    <property type="term" value="C:cytosol"/>
    <property type="evidence" value="ECO:0007669"/>
    <property type="project" value="TreeGrafter"/>
</dbReference>
<feature type="binding site" evidence="10">
    <location>
        <position position="69"/>
    </location>
    <ligand>
        <name>substrate</name>
    </ligand>
</feature>
<dbReference type="KEGG" id="shj:SHELI_v1c03790"/>
<keyword evidence="13" id="KW-1185">Reference proteome</keyword>
<dbReference type="GO" id="GO:0036220">
    <property type="term" value="F:ITP diphosphatase activity"/>
    <property type="evidence" value="ECO:0007669"/>
    <property type="project" value="UniProtKB-UniRule"/>
</dbReference>
<dbReference type="GO" id="GO:0035870">
    <property type="term" value="F:dITP diphosphatase activity"/>
    <property type="evidence" value="ECO:0007669"/>
    <property type="project" value="UniProtKB-UniRule"/>
</dbReference>
<dbReference type="CDD" id="cd00515">
    <property type="entry name" value="HAM1"/>
    <property type="match status" value="1"/>
</dbReference>
<evidence type="ECO:0000256" key="8">
    <source>
        <dbReference type="ARBA" id="ARBA00051875"/>
    </source>
</evidence>
<name>A0A1B3SK70_9MOLU</name>
<dbReference type="InterPro" id="IPR002637">
    <property type="entry name" value="RdgB/HAM1"/>
</dbReference>
<dbReference type="AlphaFoldDB" id="A0A1B3SK70"/>
<dbReference type="EC" id="3.6.1.66" evidence="10"/>
<feature type="active site" description="Proton acceptor" evidence="10">
    <location>
        <position position="68"/>
    </location>
</feature>
<feature type="binding site" evidence="10">
    <location>
        <position position="178"/>
    </location>
    <ligand>
        <name>substrate</name>
    </ligand>
</feature>
<accession>A0A1B3SK70</accession>
<dbReference type="RefSeq" id="WP_069116189.1">
    <property type="nucleotide sequence ID" value="NZ_CP017015.1"/>
</dbReference>
<comment type="similarity">
    <text evidence="1 10 11">Belongs to the HAM1 NTPase family.</text>
</comment>
<comment type="caution">
    <text evidence="10">Lacks conserved residue(s) required for the propagation of feature annotation.</text>
</comment>
<dbReference type="Gene3D" id="3.90.950.10">
    <property type="match status" value="1"/>
</dbReference>
<feature type="binding site" evidence="10">
    <location>
        <begin position="183"/>
        <end position="184"/>
    </location>
    <ligand>
        <name>substrate</name>
    </ligand>
</feature>
<protein>
    <recommendedName>
        <fullName evidence="10">dITP/XTP pyrophosphatase</fullName>
        <ecNumber evidence="10">3.6.1.66</ecNumber>
    </recommendedName>
    <alternativeName>
        <fullName evidence="10">Non-canonical purine NTP pyrophosphatase</fullName>
    </alternativeName>
    <alternativeName>
        <fullName evidence="10">Non-standard purine NTP pyrophosphatase</fullName>
    </alternativeName>
    <alternativeName>
        <fullName evidence="10">Nucleoside-triphosphate diphosphatase</fullName>
    </alternativeName>
    <alternativeName>
        <fullName evidence="10">Nucleoside-triphosphate pyrophosphatase</fullName>
        <shortName evidence="10">NTPase</shortName>
    </alternativeName>
</protein>
<comment type="subunit">
    <text evidence="2 10">Homodimer.</text>
</comment>
<comment type="cofactor">
    <cofactor evidence="10">
        <name>Mg(2+)</name>
        <dbReference type="ChEBI" id="CHEBI:18420"/>
    </cofactor>
    <text evidence="10">Binds 1 Mg(2+) ion per subunit.</text>
</comment>
<dbReference type="GO" id="GO:0000166">
    <property type="term" value="F:nucleotide binding"/>
    <property type="evidence" value="ECO:0007669"/>
    <property type="project" value="UniProtKB-KW"/>
</dbReference>
<evidence type="ECO:0000256" key="11">
    <source>
        <dbReference type="RuleBase" id="RU003781"/>
    </source>
</evidence>
<dbReference type="InterPro" id="IPR020922">
    <property type="entry name" value="dITP/XTP_pyrophosphatase"/>
</dbReference>
<feature type="binding site" evidence="10">
    <location>
        <begin position="8"/>
        <end position="13"/>
    </location>
    <ligand>
        <name>substrate</name>
    </ligand>
</feature>